<reference evidence="9" key="1">
    <citation type="journal article" date="2013" name="Genetics">
        <title>The draft genome and transcriptome of Panagrellus redivivus are shaped by the harsh demands of a free-living lifestyle.</title>
        <authorList>
            <person name="Srinivasan J."/>
            <person name="Dillman A.R."/>
            <person name="Macchietto M.G."/>
            <person name="Heikkinen L."/>
            <person name="Lakso M."/>
            <person name="Fracchia K.M."/>
            <person name="Antoshechkin I."/>
            <person name="Mortazavi A."/>
            <person name="Wong G."/>
            <person name="Sternberg P.W."/>
        </authorList>
    </citation>
    <scope>NUCLEOTIDE SEQUENCE [LARGE SCALE GENOMIC DNA]</scope>
    <source>
        <strain evidence="9">MT8872</strain>
    </source>
</reference>
<organism evidence="9 10">
    <name type="scientific">Panagrellus redivivus</name>
    <name type="common">Microworm</name>
    <dbReference type="NCBI Taxonomy" id="6233"/>
    <lineage>
        <taxon>Eukaryota</taxon>
        <taxon>Metazoa</taxon>
        <taxon>Ecdysozoa</taxon>
        <taxon>Nematoda</taxon>
        <taxon>Chromadorea</taxon>
        <taxon>Rhabditida</taxon>
        <taxon>Tylenchina</taxon>
        <taxon>Panagrolaimomorpha</taxon>
        <taxon>Panagrolaimoidea</taxon>
        <taxon>Panagrolaimidae</taxon>
        <taxon>Panagrellus</taxon>
    </lineage>
</organism>
<dbReference type="GO" id="GO:0016757">
    <property type="term" value="F:glycosyltransferase activity"/>
    <property type="evidence" value="ECO:0007669"/>
    <property type="project" value="UniProtKB-UniRule"/>
</dbReference>
<evidence type="ECO:0000256" key="7">
    <source>
        <dbReference type="ARBA" id="ARBA00023136"/>
    </source>
</evidence>
<evidence type="ECO:0000256" key="3">
    <source>
        <dbReference type="ARBA" id="ARBA00022676"/>
    </source>
</evidence>
<keyword evidence="5" id="KW-0812">Transmembrane</keyword>
<evidence type="ECO:0000256" key="2">
    <source>
        <dbReference type="ARBA" id="ARBA00007647"/>
    </source>
</evidence>
<dbReference type="InterPro" id="IPR008166">
    <property type="entry name" value="Glyco_transf_92"/>
</dbReference>
<keyword evidence="6" id="KW-1133">Transmembrane helix</keyword>
<keyword evidence="3 8" id="KW-0328">Glycosyltransferase</keyword>
<dbReference type="EC" id="2.4.1.-" evidence="8"/>
<reference evidence="10" key="2">
    <citation type="submission" date="2020-10" db="UniProtKB">
        <authorList>
            <consortium name="WormBaseParasite"/>
        </authorList>
    </citation>
    <scope>IDENTIFICATION</scope>
</reference>
<dbReference type="AlphaFoldDB" id="A0A7E4V0K2"/>
<keyword evidence="4 8" id="KW-0808">Transferase</keyword>
<evidence type="ECO:0000256" key="4">
    <source>
        <dbReference type="ARBA" id="ARBA00022679"/>
    </source>
</evidence>
<dbReference type="WBParaSite" id="Pan_g15106.t1">
    <property type="protein sequence ID" value="Pan_g15106.t1"/>
    <property type="gene ID" value="Pan_g15106"/>
</dbReference>
<keyword evidence="9" id="KW-1185">Reference proteome</keyword>
<accession>A0A7E4V0K2</accession>
<name>A0A7E4V0K2_PANRE</name>
<dbReference type="Proteomes" id="UP000492821">
    <property type="component" value="Unassembled WGS sequence"/>
</dbReference>
<sequence length="459" mass="53936">MDSFDKTWSIDNQTLAYPPTDDIRQYMYIRSAFRVSDEEIRLSVVKDVNNTNSLTYSYGRKQGRVALECHQPTCPDYWSPPCTINGYIGRIWSLHADDNDAFLTLKSKSGIVARVKIEDVRKPTESQNQTYPHTLGVCLQPMYYVTDYPMLIQFFEFWLNEGATKFYFYWESMSPQVRALIKWYQSASKAEIELIPWSRLPVSPNADMENNPNAYWFRLEVFLGIFDCLVRARYNVKYVAQTDLDETIFVNGSQSLIQYLEFMNEKHRDAVDVHFLSRMAYIESSNKQVSHPFEFSFDAYKKFSVNKKAFGKPYYTKIVHRPERNFKVHIHKSQIPEAIPGSHKHYTHVDASPQEASVFHFRRFTDKIGRQRKVNTTLFANTSKAWETNFKKRQLTKHLSKTIDWTYTLPKFTHDLEVCRNKQADTRFEKCHNLLACEEKIGIDTLASLIRANNSWYFV</sequence>
<evidence type="ECO:0000313" key="9">
    <source>
        <dbReference type="Proteomes" id="UP000492821"/>
    </source>
</evidence>
<evidence type="ECO:0000256" key="6">
    <source>
        <dbReference type="ARBA" id="ARBA00022989"/>
    </source>
</evidence>
<evidence type="ECO:0000256" key="8">
    <source>
        <dbReference type="RuleBase" id="RU366017"/>
    </source>
</evidence>
<evidence type="ECO:0000256" key="5">
    <source>
        <dbReference type="ARBA" id="ARBA00022692"/>
    </source>
</evidence>
<dbReference type="PANTHER" id="PTHR21461">
    <property type="entry name" value="GLYCOSYLTRANSFERASE FAMILY 92 PROTEIN"/>
    <property type="match status" value="1"/>
</dbReference>
<evidence type="ECO:0000313" key="10">
    <source>
        <dbReference type="WBParaSite" id="Pan_g15106.t1"/>
    </source>
</evidence>
<dbReference type="Pfam" id="PF01697">
    <property type="entry name" value="Glyco_transf_92"/>
    <property type="match status" value="1"/>
</dbReference>
<comment type="similarity">
    <text evidence="2 8">Belongs to the glycosyltransferase 92 family.</text>
</comment>
<dbReference type="PANTHER" id="PTHR21461:SF80">
    <property type="entry name" value="GLYCOSYLTRANSFERASE FAMILY 92 PROTEIN"/>
    <property type="match status" value="1"/>
</dbReference>
<evidence type="ECO:0000256" key="1">
    <source>
        <dbReference type="ARBA" id="ARBA00004167"/>
    </source>
</evidence>
<comment type="subcellular location">
    <subcellularLocation>
        <location evidence="1">Membrane</location>
        <topology evidence="1">Single-pass membrane protein</topology>
    </subcellularLocation>
</comment>
<protein>
    <recommendedName>
        <fullName evidence="8">Glycosyltransferase family 92 protein</fullName>
        <ecNumber evidence="8">2.4.1.-</ecNumber>
    </recommendedName>
</protein>
<proteinExistence type="inferred from homology"/>
<keyword evidence="7" id="KW-0472">Membrane</keyword>
<dbReference type="GO" id="GO:0005737">
    <property type="term" value="C:cytoplasm"/>
    <property type="evidence" value="ECO:0007669"/>
    <property type="project" value="TreeGrafter"/>
</dbReference>
<dbReference type="GO" id="GO:0016020">
    <property type="term" value="C:membrane"/>
    <property type="evidence" value="ECO:0007669"/>
    <property type="project" value="UniProtKB-SubCell"/>
</dbReference>